<evidence type="ECO:0000313" key="3">
    <source>
        <dbReference type="Proteomes" id="UP000276282"/>
    </source>
</evidence>
<organism evidence="2 3">
    <name type="scientific">Gillisia mitskevichiae</name>
    <dbReference type="NCBI Taxonomy" id="270921"/>
    <lineage>
        <taxon>Bacteria</taxon>
        <taxon>Pseudomonadati</taxon>
        <taxon>Bacteroidota</taxon>
        <taxon>Flavobacteriia</taxon>
        <taxon>Flavobacteriales</taxon>
        <taxon>Flavobacteriaceae</taxon>
        <taxon>Gillisia</taxon>
    </lineage>
</organism>
<accession>A0A495NYE4</accession>
<keyword evidence="3" id="KW-1185">Reference proteome</keyword>
<dbReference type="AlphaFoldDB" id="A0A495NYE4"/>
<comment type="caution">
    <text evidence="2">The sequence shown here is derived from an EMBL/GenBank/DDBJ whole genome shotgun (WGS) entry which is preliminary data.</text>
</comment>
<dbReference type="Proteomes" id="UP000276282">
    <property type="component" value="Unassembled WGS sequence"/>
</dbReference>
<dbReference type="InterPro" id="IPR043749">
    <property type="entry name" value="DUF5694"/>
</dbReference>
<sequence>MKIKAYLLLFIIFYNSNILNAQNSDKDSKAIKVLNFSTFHLTNTTDMNSSVVDINNPEVKSEINRIVKKLIEFKPTIICVEIPKKYSEGANEIYQEYKIDQSQKTNWSEEINSIAFEVGRLSDVENIYGIDFTIGFDYSKLLEMAKKSKSPSTIKFLDNNSESLKEFNELSLIGKFQALNSDEWRSETLNHYNYLSTIHTEGKFEGVEIVSEFYKRNLAIYSNFHDIPKTETDRVLIIFGGAHSAYLDVFLKNDENFELVDPKEYLVQ</sequence>
<protein>
    <submittedName>
        <fullName evidence="2">Uncharacterized protein</fullName>
    </submittedName>
</protein>
<dbReference type="OrthoDB" id="7055505at2"/>
<name>A0A495NYE4_9FLAO</name>
<keyword evidence="1" id="KW-0732">Signal</keyword>
<evidence type="ECO:0000256" key="1">
    <source>
        <dbReference type="SAM" id="SignalP"/>
    </source>
</evidence>
<reference evidence="2 3" key="1">
    <citation type="submission" date="2018-10" db="EMBL/GenBank/DDBJ databases">
        <title>Genomic Encyclopedia of Archaeal and Bacterial Type Strains, Phase II (KMG-II): from individual species to whole genera.</title>
        <authorList>
            <person name="Goeker M."/>
        </authorList>
    </citation>
    <scope>NUCLEOTIDE SEQUENCE [LARGE SCALE GENOMIC DNA]</scope>
    <source>
        <strain evidence="2 3">DSM 19839</strain>
    </source>
</reference>
<proteinExistence type="predicted"/>
<gene>
    <name evidence="2" type="ORF">BC962_3237</name>
</gene>
<dbReference type="EMBL" id="RBLG01000008">
    <property type="protein sequence ID" value="RKS42570.1"/>
    <property type="molecule type" value="Genomic_DNA"/>
</dbReference>
<dbReference type="RefSeq" id="WP_121347039.1">
    <property type="nucleotide sequence ID" value="NZ_RBLG01000008.1"/>
</dbReference>
<evidence type="ECO:0000313" key="2">
    <source>
        <dbReference type="EMBL" id="RKS42570.1"/>
    </source>
</evidence>
<feature type="chain" id="PRO_5019847081" evidence="1">
    <location>
        <begin position="22"/>
        <end position="268"/>
    </location>
</feature>
<feature type="signal peptide" evidence="1">
    <location>
        <begin position="1"/>
        <end position="21"/>
    </location>
</feature>
<dbReference type="Pfam" id="PF18950">
    <property type="entry name" value="DUF5694"/>
    <property type="match status" value="1"/>
</dbReference>